<dbReference type="AlphaFoldDB" id="A0A1W2DT22"/>
<dbReference type="InterPro" id="IPR011576">
    <property type="entry name" value="Pyridox_Oxase_N"/>
</dbReference>
<accession>A0A1W2DT22</accession>
<dbReference type="InterPro" id="IPR012349">
    <property type="entry name" value="Split_barrel_FMN-bd"/>
</dbReference>
<evidence type="ECO:0000313" key="3">
    <source>
        <dbReference type="EMBL" id="SMD00557.1"/>
    </source>
</evidence>
<evidence type="ECO:0000313" key="4">
    <source>
        <dbReference type="Proteomes" id="UP000192674"/>
    </source>
</evidence>
<evidence type="ECO:0000256" key="1">
    <source>
        <dbReference type="ARBA" id="ARBA00023002"/>
    </source>
</evidence>
<dbReference type="NCBIfam" id="TIGR03618">
    <property type="entry name" value="Rv1155_F420"/>
    <property type="match status" value="1"/>
</dbReference>
<protein>
    <submittedName>
        <fullName evidence="3">PPOX class probable F420-dependent enzyme</fullName>
    </submittedName>
</protein>
<dbReference type="Gene3D" id="2.30.110.10">
    <property type="entry name" value="Electron Transport, Fmn-binding Protein, Chain A"/>
    <property type="match status" value="1"/>
</dbReference>
<dbReference type="OrthoDB" id="162914at2"/>
<dbReference type="Pfam" id="PF01243">
    <property type="entry name" value="PNPOx_N"/>
    <property type="match status" value="1"/>
</dbReference>
<organism evidence="3 4">
    <name type="scientific">Kibdelosporangium aridum</name>
    <dbReference type="NCBI Taxonomy" id="2030"/>
    <lineage>
        <taxon>Bacteria</taxon>
        <taxon>Bacillati</taxon>
        <taxon>Actinomycetota</taxon>
        <taxon>Actinomycetes</taxon>
        <taxon>Pseudonocardiales</taxon>
        <taxon>Pseudonocardiaceae</taxon>
        <taxon>Kibdelosporangium</taxon>
    </lineage>
</organism>
<dbReference type="Proteomes" id="UP000192674">
    <property type="component" value="Unassembled WGS sequence"/>
</dbReference>
<dbReference type="SUPFAM" id="SSF50475">
    <property type="entry name" value="FMN-binding split barrel"/>
    <property type="match status" value="1"/>
</dbReference>
<dbReference type="PANTHER" id="PTHR35176:SF6">
    <property type="entry name" value="HEME OXYGENASE HI_0854-RELATED"/>
    <property type="match status" value="1"/>
</dbReference>
<dbReference type="PANTHER" id="PTHR35176">
    <property type="entry name" value="HEME OXYGENASE HI_0854-RELATED"/>
    <property type="match status" value="1"/>
</dbReference>
<dbReference type="GO" id="GO:0070967">
    <property type="term" value="F:coenzyme F420 binding"/>
    <property type="evidence" value="ECO:0007669"/>
    <property type="project" value="TreeGrafter"/>
</dbReference>
<feature type="domain" description="Pyridoxamine 5'-phosphate oxidase N-terminal" evidence="2">
    <location>
        <begin position="4"/>
        <end position="126"/>
    </location>
</feature>
<dbReference type="GO" id="GO:0005829">
    <property type="term" value="C:cytosol"/>
    <property type="evidence" value="ECO:0007669"/>
    <property type="project" value="TreeGrafter"/>
</dbReference>
<dbReference type="RefSeq" id="WP_033392501.1">
    <property type="nucleotide sequence ID" value="NZ_FWXV01000002.1"/>
</dbReference>
<name>A0A1W2DT22_KIBAR</name>
<proteinExistence type="predicted"/>
<keyword evidence="1" id="KW-0560">Oxidoreductase</keyword>
<dbReference type="InterPro" id="IPR019920">
    <property type="entry name" value="F420-binding_dom_put"/>
</dbReference>
<keyword evidence="4" id="KW-1185">Reference proteome</keyword>
<sequence length="131" mass="14506">MVALPDKVRAIVDGKNFATIATVNADGSPQTSVVWITRDGDDLLVSTVKGRLKDRNLRRDPRASISVFDSENPYSYFEARGTVTFTEENGFKLINDLSLKYTGKDYTGDEGTDNVRVIVRLTPEKLTGYAV</sequence>
<reference evidence="3 4" key="1">
    <citation type="submission" date="2017-04" db="EMBL/GenBank/DDBJ databases">
        <authorList>
            <person name="Afonso C.L."/>
            <person name="Miller P.J."/>
            <person name="Scott M.A."/>
            <person name="Spackman E."/>
            <person name="Goraichik I."/>
            <person name="Dimitrov K.M."/>
            <person name="Suarez D.L."/>
            <person name="Swayne D.E."/>
        </authorList>
    </citation>
    <scope>NUCLEOTIDE SEQUENCE [LARGE SCALE GENOMIC DNA]</scope>
    <source>
        <strain evidence="3 4">DSM 43828</strain>
    </source>
</reference>
<gene>
    <name evidence="3" type="ORF">SAMN05661093_03812</name>
</gene>
<dbReference type="EMBL" id="FWXV01000002">
    <property type="protein sequence ID" value="SMD00557.1"/>
    <property type="molecule type" value="Genomic_DNA"/>
</dbReference>
<evidence type="ECO:0000259" key="2">
    <source>
        <dbReference type="Pfam" id="PF01243"/>
    </source>
</evidence>
<dbReference type="GO" id="GO:0016627">
    <property type="term" value="F:oxidoreductase activity, acting on the CH-CH group of donors"/>
    <property type="evidence" value="ECO:0007669"/>
    <property type="project" value="TreeGrafter"/>
</dbReference>
<dbReference type="InterPro" id="IPR052019">
    <property type="entry name" value="F420H2_bilvrd_red/Heme_oxyg"/>
</dbReference>